<name>A0ABU9H1M0_9GAMM</name>
<dbReference type="Pfam" id="PF04865">
    <property type="entry name" value="Baseplate_J"/>
    <property type="match status" value="1"/>
</dbReference>
<evidence type="ECO:0000313" key="2">
    <source>
        <dbReference type="EMBL" id="MEL0655754.1"/>
    </source>
</evidence>
<dbReference type="PANTHER" id="PTHR37829">
    <property type="entry name" value="PHAGE-LIKE ELEMENT PBSX PROTEIN XKDT"/>
    <property type="match status" value="1"/>
</dbReference>
<dbReference type="EMBL" id="JBAKAW010000010">
    <property type="protein sequence ID" value="MEL0655754.1"/>
    <property type="molecule type" value="Genomic_DNA"/>
</dbReference>
<protein>
    <submittedName>
        <fullName evidence="2">Baseplate J/gp47 family protein</fullName>
    </submittedName>
</protein>
<dbReference type="PANTHER" id="PTHR37829:SF3">
    <property type="entry name" value="PROTEIN JAYE-RELATED"/>
    <property type="match status" value="1"/>
</dbReference>
<reference evidence="2 3" key="1">
    <citation type="submission" date="2024-02" db="EMBL/GenBank/DDBJ databases">
        <title>Bacteria isolated from the canopy kelp, Nereocystis luetkeana.</title>
        <authorList>
            <person name="Pfister C.A."/>
            <person name="Younker I.T."/>
            <person name="Light S.H."/>
        </authorList>
    </citation>
    <scope>NUCLEOTIDE SEQUENCE [LARGE SCALE GENOMIC DNA]</scope>
    <source>
        <strain evidence="2 3">TI.1.03</strain>
    </source>
</reference>
<dbReference type="InterPro" id="IPR052399">
    <property type="entry name" value="Phage_Baseplate_Assmbl_Protein"/>
</dbReference>
<dbReference type="InterPro" id="IPR006949">
    <property type="entry name" value="Barrel_Baseplate_J-like"/>
</dbReference>
<organism evidence="2 3">
    <name type="scientific">Pseudoalteromonas issachenkonii</name>
    <dbReference type="NCBI Taxonomy" id="152297"/>
    <lineage>
        <taxon>Bacteria</taxon>
        <taxon>Pseudomonadati</taxon>
        <taxon>Pseudomonadota</taxon>
        <taxon>Gammaproteobacteria</taxon>
        <taxon>Alteromonadales</taxon>
        <taxon>Pseudoalteromonadaceae</taxon>
        <taxon>Pseudoalteromonas</taxon>
    </lineage>
</organism>
<evidence type="ECO:0000313" key="3">
    <source>
        <dbReference type="Proteomes" id="UP001371391"/>
    </source>
</evidence>
<evidence type="ECO:0000259" key="1">
    <source>
        <dbReference type="Pfam" id="PF04865"/>
    </source>
</evidence>
<proteinExistence type="predicted"/>
<dbReference type="RefSeq" id="WP_341602931.1">
    <property type="nucleotide sequence ID" value="NZ_JBAKAW010000010.1"/>
</dbReference>
<dbReference type="Proteomes" id="UP001371391">
    <property type="component" value="Unassembled WGS sequence"/>
</dbReference>
<sequence length="383" mass="42882">MDYTHIFKQELTNAGIPVTNDELRALWQKHVDQGEFTVSNTSTFSPFFRLQKSIMVEPAEQLINSLITHVMPNSFVMLAKDEWLEQHGQGRKTRKLPAVKAHGVITFTRADTDTELTLHADTVIESLPINGQVYRVFTLYDQVFAVGEATHSVPVQAEQTGQNYNLAAGYYVRVISDIENLTATNNTDWLTTAGQDIETDDNYRLRIRDAFSSLGSYHVDAVYRSIISAFTGISVDNIVFEKNAPRGPGSANAYVFLNVGDISPALLNQINNHIAAGNHGSGDDLQVFAINKQPFDIAANYQQHPNTQNRSADIEQFIRAAFRQNAAYKSVTKCAPNELFSFSQLATELHIQFSELKTIRFENDDINCELWLPAISSMVLNNE</sequence>
<accession>A0ABU9H1M0</accession>
<feature type="domain" description="Baseplate protein J-like barrel" evidence="1">
    <location>
        <begin position="105"/>
        <end position="190"/>
    </location>
</feature>
<comment type="caution">
    <text evidence="2">The sequence shown here is derived from an EMBL/GenBank/DDBJ whole genome shotgun (WGS) entry which is preliminary data.</text>
</comment>
<gene>
    <name evidence="2" type="ORF">V6257_11975</name>
</gene>
<keyword evidence="3" id="KW-1185">Reference proteome</keyword>